<evidence type="ECO:0000313" key="3">
    <source>
        <dbReference type="Proteomes" id="UP000435910"/>
    </source>
</evidence>
<dbReference type="Proteomes" id="UP000435910">
    <property type="component" value="Unassembled WGS sequence"/>
</dbReference>
<organism evidence="2 3">
    <name type="scientific">Bacillus licheniformis</name>
    <dbReference type="NCBI Taxonomy" id="1402"/>
    <lineage>
        <taxon>Bacteria</taxon>
        <taxon>Bacillati</taxon>
        <taxon>Bacillota</taxon>
        <taxon>Bacilli</taxon>
        <taxon>Bacillales</taxon>
        <taxon>Bacillaceae</taxon>
        <taxon>Bacillus</taxon>
    </lineage>
</organism>
<gene>
    <name evidence="2" type="ORF">CHCC16736_3113</name>
    <name evidence="1" type="ORF">I6G80_22265</name>
</gene>
<dbReference type="Proteomes" id="UP000595038">
    <property type="component" value="Chromosome"/>
</dbReference>
<sequence>MKLKELKAKYNLKEEHLTLLFDVLYTYHEFDMIYSFNELEVFFNATKYFDKPDRYYLKIFTDLIQMKLIEFINDKEAKFFIVAEEIRGIEFFNELEKEVC</sequence>
<evidence type="ECO:0000313" key="1">
    <source>
        <dbReference type="EMBL" id="QPR72498.1"/>
    </source>
</evidence>
<evidence type="ECO:0000313" key="2">
    <source>
        <dbReference type="EMBL" id="TWL28511.1"/>
    </source>
</evidence>
<dbReference type="EMBL" id="NILC01000021">
    <property type="protein sequence ID" value="TWL28511.1"/>
    <property type="molecule type" value="Genomic_DNA"/>
</dbReference>
<dbReference type="EMBL" id="CP065647">
    <property type="protein sequence ID" value="QPR72498.1"/>
    <property type="molecule type" value="Genomic_DNA"/>
</dbReference>
<name>A0A8B5YD84_BACLI</name>
<reference evidence="2 3" key="1">
    <citation type="submission" date="2019-06" db="EMBL/GenBank/DDBJ databases">
        <title>Genome sequence analysis of &gt;100 Bacillus licheniformis strains suggests intrinsic resistance to this species.</title>
        <authorList>
            <person name="Wels M."/>
            <person name="Siezen R.J."/>
            <person name="Johansen E."/>
            <person name="Stuer-Lauridsen B."/>
            <person name="Bjerre K."/>
            <person name="Nielsen B.K.K."/>
        </authorList>
    </citation>
    <scope>NUCLEOTIDE SEQUENCE [LARGE SCALE GENOMIC DNA]</scope>
    <source>
        <strain evidence="2 3">BAC-16736</strain>
    </source>
</reference>
<accession>A0A8B5YD84</accession>
<proteinExistence type="predicted"/>
<dbReference type="RefSeq" id="WP_017474996.1">
    <property type="nucleotide sequence ID" value="NZ_CAMFKN010000005.1"/>
</dbReference>
<reference evidence="1 4" key="2">
    <citation type="submission" date="2020-12" db="EMBL/GenBank/DDBJ databases">
        <title>FDA dAtabase for Regulatory Grade micrObial Sequences (FDA-ARGOS): Supporting development and validation of Infectious Disease Dx tests.</title>
        <authorList>
            <person name="Nelson B."/>
            <person name="Plummer A."/>
            <person name="Tallon L."/>
            <person name="Sadzewicz L."/>
            <person name="Zhao X."/>
            <person name="Boylan J."/>
            <person name="Ott S."/>
            <person name="Bowen H."/>
            <person name="Vavikolanu K."/>
            <person name="Mehta A."/>
            <person name="Aluvathingal J."/>
            <person name="Nadendla S."/>
            <person name="Myers T."/>
            <person name="Yan Y."/>
            <person name="Sichtig H."/>
        </authorList>
    </citation>
    <scope>NUCLEOTIDE SEQUENCE [LARGE SCALE GENOMIC DNA]</scope>
    <source>
        <strain evidence="1 4">FDAARGOS_923</strain>
    </source>
</reference>
<protein>
    <submittedName>
        <fullName evidence="2">Uncharacterized protein</fullName>
    </submittedName>
</protein>
<dbReference type="AlphaFoldDB" id="A0A8B5YD84"/>
<evidence type="ECO:0000313" key="4">
    <source>
        <dbReference type="Proteomes" id="UP000595038"/>
    </source>
</evidence>